<dbReference type="PANTHER" id="PTHR30531">
    <property type="entry name" value="FLAGELLAR BIOSYNTHETIC PROTEIN FLHB"/>
    <property type="match status" value="1"/>
</dbReference>
<comment type="subcellular location">
    <subcellularLocation>
        <location evidence="1">Cell membrane</location>
        <topology evidence="1">Multi-pass membrane protein</topology>
    </subcellularLocation>
</comment>
<keyword evidence="15" id="KW-0282">Flagellum</keyword>
<dbReference type="OrthoDB" id="9807950at2"/>
<evidence type="ECO:0000256" key="14">
    <source>
        <dbReference type="SAM" id="MobiDB-lite"/>
    </source>
</evidence>
<dbReference type="Gene3D" id="3.40.1690.10">
    <property type="entry name" value="secretion proteins EscU"/>
    <property type="match status" value="1"/>
</dbReference>
<feature type="transmembrane region" description="Helical" evidence="13">
    <location>
        <begin position="147"/>
        <end position="170"/>
    </location>
</feature>
<evidence type="ECO:0000256" key="5">
    <source>
        <dbReference type="ARBA" id="ARBA00022475"/>
    </source>
</evidence>
<dbReference type="FunFam" id="3.40.1690.10:FF:000001">
    <property type="entry name" value="Flagellar biosynthetic protein FlhB"/>
    <property type="match status" value="1"/>
</dbReference>
<protein>
    <recommendedName>
        <fullName evidence="3 13">Flagellar biosynthetic protein FlhB</fullName>
    </recommendedName>
</protein>
<feature type="transmembrane region" description="Helical" evidence="13">
    <location>
        <begin position="38"/>
        <end position="58"/>
    </location>
</feature>
<evidence type="ECO:0000256" key="4">
    <source>
        <dbReference type="ARBA" id="ARBA00022448"/>
    </source>
</evidence>
<dbReference type="HOGENOM" id="CLU_041013_1_0_6"/>
<evidence type="ECO:0000256" key="12">
    <source>
        <dbReference type="ARBA" id="ARBA00025078"/>
    </source>
</evidence>
<feature type="compositionally biased region" description="Basic and acidic residues" evidence="14">
    <location>
        <begin position="7"/>
        <end position="28"/>
    </location>
</feature>
<comment type="function">
    <text evidence="12 13">Required for formation of the rod structure in the basal body of the flagellar apparatus. Together with FliI and FliH, may constitute the export apparatus of flagellin.</text>
</comment>
<evidence type="ECO:0000256" key="2">
    <source>
        <dbReference type="ARBA" id="ARBA00010690"/>
    </source>
</evidence>
<evidence type="ECO:0000256" key="9">
    <source>
        <dbReference type="ARBA" id="ARBA00022989"/>
    </source>
</evidence>
<dbReference type="MEROPS" id="N06.A01"/>
<evidence type="ECO:0000313" key="15">
    <source>
        <dbReference type="EMBL" id="ABC31853.1"/>
    </source>
</evidence>
<gene>
    <name evidence="15" type="primary">flhB2</name>
    <name evidence="13" type="synonym">flhB</name>
    <name evidence="15" type="ordered locus">HCH_05175</name>
</gene>
<evidence type="ECO:0000256" key="13">
    <source>
        <dbReference type="RuleBase" id="RU364091"/>
    </source>
</evidence>
<keyword evidence="16" id="KW-1185">Reference proteome</keyword>
<keyword evidence="15" id="KW-0969">Cilium</keyword>
<dbReference type="eggNOG" id="COG1377">
    <property type="taxonomic scope" value="Bacteria"/>
</dbReference>
<dbReference type="GO" id="GO:0009306">
    <property type="term" value="P:protein secretion"/>
    <property type="evidence" value="ECO:0007669"/>
    <property type="project" value="InterPro"/>
</dbReference>
<dbReference type="Pfam" id="PF01312">
    <property type="entry name" value="Bac_export_2"/>
    <property type="match status" value="1"/>
</dbReference>
<evidence type="ECO:0000256" key="1">
    <source>
        <dbReference type="ARBA" id="ARBA00004651"/>
    </source>
</evidence>
<feature type="region of interest" description="Disordered" evidence="14">
    <location>
        <begin position="1"/>
        <end position="28"/>
    </location>
</feature>
<keyword evidence="7 13" id="KW-1005">Bacterial flagellum biogenesis</keyword>
<dbReference type="SUPFAM" id="SSF160544">
    <property type="entry name" value="EscU C-terminal domain-like"/>
    <property type="match status" value="1"/>
</dbReference>
<dbReference type="PANTHER" id="PTHR30531:SF12">
    <property type="entry name" value="FLAGELLAR BIOSYNTHETIC PROTEIN FLHB"/>
    <property type="match status" value="1"/>
</dbReference>
<keyword evidence="15" id="KW-0966">Cell projection</keyword>
<dbReference type="InterPro" id="IPR029025">
    <property type="entry name" value="T3SS_substrate_exporter_C"/>
</dbReference>
<keyword evidence="6 13" id="KW-0812">Transmembrane</keyword>
<dbReference type="GO" id="GO:0044780">
    <property type="term" value="P:bacterial-type flagellum assembly"/>
    <property type="evidence" value="ECO:0007669"/>
    <property type="project" value="InterPro"/>
</dbReference>
<keyword evidence="8 13" id="KW-0653">Protein transport</keyword>
<dbReference type="Proteomes" id="UP000000238">
    <property type="component" value="Chromosome"/>
</dbReference>
<accession>Q2SBX1</accession>
<dbReference type="Gene3D" id="6.10.250.2080">
    <property type="match status" value="1"/>
</dbReference>
<comment type="similarity">
    <text evidence="2 13">Belongs to the type III secretion exporter family.</text>
</comment>
<organism evidence="15 16">
    <name type="scientific">Hahella chejuensis (strain KCTC 2396)</name>
    <dbReference type="NCBI Taxonomy" id="349521"/>
    <lineage>
        <taxon>Bacteria</taxon>
        <taxon>Pseudomonadati</taxon>
        <taxon>Pseudomonadota</taxon>
        <taxon>Gammaproteobacteria</taxon>
        <taxon>Oceanospirillales</taxon>
        <taxon>Hahellaceae</taxon>
        <taxon>Hahella</taxon>
    </lineage>
</organism>
<evidence type="ECO:0000256" key="11">
    <source>
        <dbReference type="ARBA" id="ARBA00023225"/>
    </source>
</evidence>
<evidence type="ECO:0000256" key="3">
    <source>
        <dbReference type="ARBA" id="ARBA00021622"/>
    </source>
</evidence>
<dbReference type="KEGG" id="hch:HCH_05175"/>
<dbReference type="EMBL" id="CP000155">
    <property type="protein sequence ID" value="ABC31853.1"/>
    <property type="molecule type" value="Genomic_DNA"/>
</dbReference>
<dbReference type="PRINTS" id="PR00950">
    <property type="entry name" value="TYPE3IMSPROT"/>
</dbReference>
<keyword evidence="11 13" id="KW-1006">Bacterial flagellum protein export</keyword>
<keyword evidence="9 13" id="KW-1133">Transmembrane helix</keyword>
<dbReference type="NCBIfam" id="TIGR00328">
    <property type="entry name" value="flhB"/>
    <property type="match status" value="1"/>
</dbReference>
<keyword evidence="4 13" id="KW-0813">Transport</keyword>
<keyword evidence="5 13" id="KW-1003">Cell membrane</keyword>
<proteinExistence type="inferred from homology"/>
<dbReference type="InterPro" id="IPR006135">
    <property type="entry name" value="T3SS_substrate_exporter"/>
</dbReference>
<dbReference type="AlphaFoldDB" id="Q2SBX1"/>
<feature type="transmembrane region" description="Helical" evidence="13">
    <location>
        <begin position="90"/>
        <end position="115"/>
    </location>
</feature>
<dbReference type="InterPro" id="IPR006136">
    <property type="entry name" value="FlhB"/>
</dbReference>
<evidence type="ECO:0000313" key="16">
    <source>
        <dbReference type="Proteomes" id="UP000000238"/>
    </source>
</evidence>
<evidence type="ECO:0000256" key="6">
    <source>
        <dbReference type="ARBA" id="ARBA00022692"/>
    </source>
</evidence>
<dbReference type="STRING" id="349521.HCH_05175"/>
<dbReference type="GO" id="GO:0005886">
    <property type="term" value="C:plasma membrane"/>
    <property type="evidence" value="ECO:0007669"/>
    <property type="project" value="UniProtKB-SubCell"/>
</dbReference>
<evidence type="ECO:0000256" key="7">
    <source>
        <dbReference type="ARBA" id="ARBA00022795"/>
    </source>
</evidence>
<dbReference type="RefSeq" id="WP_011398918.1">
    <property type="nucleotide sequence ID" value="NC_007645.1"/>
</dbReference>
<reference evidence="15 16" key="1">
    <citation type="journal article" date="2005" name="Nucleic Acids Res.">
        <title>Genomic blueprint of Hahella chejuensis, a marine microbe producing an algicidal agent.</title>
        <authorList>
            <person name="Jeong H."/>
            <person name="Yim J.H."/>
            <person name="Lee C."/>
            <person name="Choi S.-H."/>
            <person name="Park Y.K."/>
            <person name="Yoon S.H."/>
            <person name="Hur C.-G."/>
            <person name="Kang H.-Y."/>
            <person name="Kim D."/>
            <person name="Lee H.H."/>
            <person name="Park K.H."/>
            <person name="Park S.-H."/>
            <person name="Park H.-S."/>
            <person name="Lee H.K."/>
            <person name="Oh T.K."/>
            <person name="Kim J.F."/>
        </authorList>
    </citation>
    <scope>NUCLEOTIDE SEQUENCE [LARGE SCALE GENOMIC DNA]</scope>
    <source>
        <strain evidence="15 16">KCTC 2396</strain>
    </source>
</reference>
<evidence type="ECO:0000256" key="10">
    <source>
        <dbReference type="ARBA" id="ARBA00023136"/>
    </source>
</evidence>
<keyword evidence="10 13" id="KW-0472">Membrane</keyword>
<evidence type="ECO:0000256" key="8">
    <source>
        <dbReference type="ARBA" id="ARBA00022927"/>
    </source>
</evidence>
<name>Q2SBX1_HAHCH</name>
<feature type="transmembrane region" description="Helical" evidence="13">
    <location>
        <begin position="190"/>
        <end position="215"/>
    </location>
</feature>
<sequence>MAENDTSQEKTEEPTPRKIEKAREEGQIPRSRELNTTAVLLAGAVGLLVFGTTIGKALEGVFRASFTLTREEVFDAHQPMIHLGMAALDMAISLVPFMLVLLVASLLGPIALGGWMMSAKAAAPKFSRINPLEGLKRMFSLKSLMELFKGVAKTLVVGGVALIILNYSIPDLLAMGSEDTMVSMAHACSLLAWSFLFLASSMILIALVDVPFQIYDNQKNLRMTMQEIKDEYKDTEGKPEVKRRVREVQYEMSRRRMLQDVPKADVVITNPTHYSVALKYDAKKMAAPIVLAKGADHMAMKIREIANAHKIELVSAPPLTRSIYHHTEVGEEIPSGLYLAVAQVLAYVFQLRRYRGGYGKKPQGTPDFTIPSHLRRDQ</sequence>